<evidence type="ECO:0000313" key="9">
    <source>
        <dbReference type="Proteomes" id="UP000095287"/>
    </source>
</evidence>
<dbReference type="WBParaSite" id="L893_g30313.t2">
    <property type="protein sequence ID" value="L893_g30313.t2"/>
    <property type="gene ID" value="L893_g30313"/>
</dbReference>
<dbReference type="PROSITE" id="PS51486">
    <property type="entry name" value="REKLES"/>
    <property type="match status" value="1"/>
</dbReference>
<dbReference type="InterPro" id="IPR001606">
    <property type="entry name" value="ARID_dom"/>
</dbReference>
<feature type="compositionally biased region" description="Low complexity" evidence="6">
    <location>
        <begin position="1"/>
        <end position="13"/>
    </location>
</feature>
<dbReference type="SMART" id="SM00501">
    <property type="entry name" value="BRIGHT"/>
    <property type="match status" value="1"/>
</dbReference>
<evidence type="ECO:0000256" key="4">
    <source>
        <dbReference type="ARBA" id="ARBA00023163"/>
    </source>
</evidence>
<dbReference type="AlphaFoldDB" id="A0A1I7ZWK2"/>
<dbReference type="Proteomes" id="UP000095287">
    <property type="component" value="Unplaced"/>
</dbReference>
<dbReference type="GO" id="GO:0006357">
    <property type="term" value="P:regulation of transcription by RNA polymerase II"/>
    <property type="evidence" value="ECO:0007669"/>
    <property type="project" value="InterPro"/>
</dbReference>
<feature type="region of interest" description="Disordered" evidence="6">
    <location>
        <begin position="1"/>
        <end position="44"/>
    </location>
</feature>
<evidence type="ECO:0000256" key="1">
    <source>
        <dbReference type="ARBA" id="ARBA00004123"/>
    </source>
</evidence>
<evidence type="ECO:0000256" key="3">
    <source>
        <dbReference type="ARBA" id="ARBA00023125"/>
    </source>
</evidence>
<name>A0A1I7ZWK2_9BILA</name>
<dbReference type="PANTHER" id="PTHR15348">
    <property type="entry name" value="AT-RICH INTERACTIVE DOMAIN-CONTAINING PROTEIN ARID DOMAIN- CONTAINING PROTEIN DEAD RINGER PROTEIN B-CELL REGULATOR OF IGH TRANSCRIPTION BRIGHT"/>
    <property type="match status" value="1"/>
</dbReference>
<feature type="compositionally biased region" description="Polar residues" evidence="6">
    <location>
        <begin position="396"/>
        <end position="408"/>
    </location>
</feature>
<organism evidence="9 10">
    <name type="scientific">Steinernema glaseri</name>
    <dbReference type="NCBI Taxonomy" id="37863"/>
    <lineage>
        <taxon>Eukaryota</taxon>
        <taxon>Metazoa</taxon>
        <taxon>Ecdysozoa</taxon>
        <taxon>Nematoda</taxon>
        <taxon>Chromadorea</taxon>
        <taxon>Rhabditida</taxon>
        <taxon>Tylenchina</taxon>
        <taxon>Panagrolaimomorpha</taxon>
        <taxon>Strongyloidoidea</taxon>
        <taxon>Steinernematidae</taxon>
        <taxon>Steinernema</taxon>
    </lineage>
</organism>
<keyword evidence="5" id="KW-0539">Nucleus</keyword>
<evidence type="ECO:0000259" key="8">
    <source>
        <dbReference type="PROSITE" id="PS51486"/>
    </source>
</evidence>
<dbReference type="InterPro" id="IPR023334">
    <property type="entry name" value="REKLES_domain"/>
</dbReference>
<feature type="domain" description="ARID" evidence="7">
    <location>
        <begin position="186"/>
        <end position="278"/>
    </location>
</feature>
<comment type="subcellular location">
    <subcellularLocation>
        <location evidence="1">Nucleus</location>
    </subcellularLocation>
</comment>
<feature type="compositionally biased region" description="Low complexity" evidence="6">
    <location>
        <begin position="384"/>
        <end position="395"/>
    </location>
</feature>
<sequence length="494" mass="54326">MISSMSVDSIPSPSAAPESVANDPVSGFKDENQRSPSPKNNVFENAIEAQQKALHKFTSSLSNLNFRSPFPMNVLPPFLTAALQQNPLLQQQMLGLSTTAVQMPPTSFPVFGTAPSAASNASPTTNDDDDDSENVATTEPEDLTVSNDFRFRKEKKADSSEDGDQNLQQSWSFEEQFKQLYELSGDLKRKEWLDDWLSFMHKIGKPVTRIPIMAKQVLDLYELYRLVVQHGGLVEIINKKLWREITKGLNLPSSITSAAFTLRTQYQKYLYDYECEKESLSNPTDLQQESLSNPTDLQQAIDGNRREGRRTGGSASSSSAAFPYSLAQHGTHALLAAKHHLNFGLGSNDEENSGLGSQQALVAAYKAEQMANIEAQQRHFEMVQRAAAEAASRQALPNSGRESTSSYDSDPPAAKRTRTDSRTNEELSQANPATPSLERIFSAVPTTHLKISNGRAVNGEQTMVVSMEINGTMYQGVLFALKADGSDAPRIPTL</sequence>
<evidence type="ECO:0000256" key="5">
    <source>
        <dbReference type="ARBA" id="ARBA00023242"/>
    </source>
</evidence>
<keyword evidence="4" id="KW-0804">Transcription</keyword>
<keyword evidence="3" id="KW-0238">DNA-binding</keyword>
<dbReference type="GO" id="GO:0003677">
    <property type="term" value="F:DNA binding"/>
    <property type="evidence" value="ECO:0007669"/>
    <property type="project" value="UniProtKB-KW"/>
</dbReference>
<proteinExistence type="predicted"/>
<keyword evidence="2" id="KW-0805">Transcription regulation</keyword>
<dbReference type="CDD" id="cd16867">
    <property type="entry name" value="ARID_ARID3"/>
    <property type="match status" value="1"/>
</dbReference>
<dbReference type="PROSITE" id="PS51011">
    <property type="entry name" value="ARID"/>
    <property type="match status" value="1"/>
</dbReference>
<evidence type="ECO:0000313" key="10">
    <source>
        <dbReference type="WBParaSite" id="L893_g30313.t2"/>
    </source>
</evidence>
<reference evidence="10" key="1">
    <citation type="submission" date="2016-11" db="UniProtKB">
        <authorList>
            <consortium name="WormBaseParasite"/>
        </authorList>
    </citation>
    <scope>IDENTIFICATION</scope>
</reference>
<feature type="compositionally biased region" description="Basic and acidic residues" evidence="6">
    <location>
        <begin position="149"/>
        <end position="159"/>
    </location>
</feature>
<feature type="region of interest" description="Disordered" evidence="6">
    <location>
        <begin position="107"/>
        <end position="168"/>
    </location>
</feature>
<accession>A0A1I7ZWK2</accession>
<evidence type="ECO:0000256" key="6">
    <source>
        <dbReference type="SAM" id="MobiDB-lite"/>
    </source>
</evidence>
<keyword evidence="9" id="KW-1185">Reference proteome</keyword>
<dbReference type="SMART" id="SM01014">
    <property type="entry name" value="ARID"/>
    <property type="match status" value="1"/>
</dbReference>
<feature type="compositionally biased region" description="Polar residues" evidence="6">
    <location>
        <begin position="34"/>
        <end position="43"/>
    </location>
</feature>
<evidence type="ECO:0000259" key="7">
    <source>
        <dbReference type="PROSITE" id="PS51011"/>
    </source>
</evidence>
<dbReference type="InterPro" id="IPR045147">
    <property type="entry name" value="ARI3A/B/C"/>
</dbReference>
<feature type="domain" description="REKLES" evidence="8">
    <location>
        <begin position="398"/>
        <end position="485"/>
    </location>
</feature>
<dbReference type="Gene3D" id="1.10.150.60">
    <property type="entry name" value="ARID DNA-binding domain"/>
    <property type="match status" value="1"/>
</dbReference>
<dbReference type="Pfam" id="PF01388">
    <property type="entry name" value="ARID"/>
    <property type="match status" value="1"/>
</dbReference>
<dbReference type="InterPro" id="IPR036431">
    <property type="entry name" value="ARID_dom_sf"/>
</dbReference>
<dbReference type="SUPFAM" id="SSF46774">
    <property type="entry name" value="ARID-like"/>
    <property type="match status" value="1"/>
</dbReference>
<feature type="compositionally biased region" description="Low complexity" evidence="6">
    <location>
        <begin position="113"/>
        <end position="125"/>
    </location>
</feature>
<dbReference type="PANTHER" id="PTHR15348:SF0">
    <property type="entry name" value="PROTEIN DEAD RINGER"/>
    <property type="match status" value="1"/>
</dbReference>
<feature type="region of interest" description="Disordered" evidence="6">
    <location>
        <begin position="384"/>
        <end position="437"/>
    </location>
</feature>
<dbReference type="FunFam" id="1.10.150.60:FF:000007">
    <property type="entry name" value="AT-rich interactive domain-containing protein 3C"/>
    <property type="match status" value="1"/>
</dbReference>
<evidence type="ECO:0000256" key="2">
    <source>
        <dbReference type="ARBA" id="ARBA00023015"/>
    </source>
</evidence>
<protein>
    <submittedName>
        <fullName evidence="10">ARID domain-containing protein</fullName>
    </submittedName>
</protein>
<dbReference type="GO" id="GO:0005634">
    <property type="term" value="C:nucleus"/>
    <property type="evidence" value="ECO:0007669"/>
    <property type="project" value="UniProtKB-SubCell"/>
</dbReference>